<evidence type="ECO:0000256" key="1">
    <source>
        <dbReference type="ARBA" id="ARBA00005254"/>
    </source>
</evidence>
<dbReference type="InterPro" id="IPR018376">
    <property type="entry name" value="Enoyl-CoA_hyd/isom_CS"/>
</dbReference>
<evidence type="ECO:0000313" key="5">
    <source>
        <dbReference type="Proteomes" id="UP000541109"/>
    </source>
</evidence>
<dbReference type="InterPro" id="IPR014748">
    <property type="entry name" value="Enoyl-CoA_hydra_C"/>
</dbReference>
<organism evidence="4 5">
    <name type="scientific">Stappia albiluteola</name>
    <dbReference type="NCBI Taxonomy" id="2758565"/>
    <lineage>
        <taxon>Bacteria</taxon>
        <taxon>Pseudomonadati</taxon>
        <taxon>Pseudomonadota</taxon>
        <taxon>Alphaproteobacteria</taxon>
        <taxon>Hyphomicrobiales</taxon>
        <taxon>Stappiaceae</taxon>
        <taxon>Stappia</taxon>
    </lineage>
</organism>
<dbReference type="NCBIfam" id="NF006007">
    <property type="entry name" value="PRK08138.1"/>
    <property type="match status" value="1"/>
</dbReference>
<keyword evidence="2" id="KW-0456">Lyase</keyword>
<dbReference type="EMBL" id="JACFXV010000066">
    <property type="protein sequence ID" value="MBA5779225.1"/>
    <property type="molecule type" value="Genomic_DNA"/>
</dbReference>
<dbReference type="GO" id="GO:0006635">
    <property type="term" value="P:fatty acid beta-oxidation"/>
    <property type="evidence" value="ECO:0007669"/>
    <property type="project" value="TreeGrafter"/>
</dbReference>
<dbReference type="PROSITE" id="PS00166">
    <property type="entry name" value="ENOYL_COA_HYDRATASE"/>
    <property type="match status" value="1"/>
</dbReference>
<keyword evidence="4" id="KW-0413">Isomerase</keyword>
<sequence length="264" mass="28349">MRGRCQSMADCLIEERPEEGVLLLRLNRPQARNALNTELRVALSETLRSAANDGSTRVAVVTGDATAFAAGADITVVADETPMGMHRLAFHKLWQDVADFPKPLIAAVNGYALGGGCELALHADIIVAGKGASFGLPEVKLGIMPGAGGTQRLVRAVGKYRAFRLLMTGDIIDAEKAADWGLVSELAEDGEVLATALKMAGKIARLPPFALEHIKETVLLGADLPLQSAIALERKSYHMLFDTADQKEGMKAFKEKRKPDFKGE</sequence>
<dbReference type="GO" id="GO:0016853">
    <property type="term" value="F:isomerase activity"/>
    <property type="evidence" value="ECO:0007669"/>
    <property type="project" value="UniProtKB-KW"/>
</dbReference>
<evidence type="ECO:0000256" key="2">
    <source>
        <dbReference type="ARBA" id="ARBA00023239"/>
    </source>
</evidence>
<keyword evidence="5" id="KW-1185">Reference proteome</keyword>
<dbReference type="AlphaFoldDB" id="A0A839AJA2"/>
<reference evidence="4 5" key="1">
    <citation type="submission" date="2020-07" db="EMBL/GenBank/DDBJ databases">
        <title>Stappia sp., F7233, whole genome shotgun sequencing project.</title>
        <authorList>
            <person name="Jiang S."/>
            <person name="Liu Z.W."/>
            <person name="Du Z.J."/>
        </authorList>
    </citation>
    <scope>NUCLEOTIDE SEQUENCE [LARGE SCALE GENOMIC DNA]</scope>
    <source>
        <strain evidence="4 5">F7233</strain>
    </source>
</reference>
<evidence type="ECO:0000313" key="4">
    <source>
        <dbReference type="EMBL" id="MBA5779225.1"/>
    </source>
</evidence>
<dbReference type="Gene3D" id="1.10.12.10">
    <property type="entry name" value="Lyase 2-enoyl-coa Hydratase, Chain A, domain 2"/>
    <property type="match status" value="1"/>
</dbReference>
<dbReference type="InterPro" id="IPR001753">
    <property type="entry name" value="Enoyl-CoA_hydra/iso"/>
</dbReference>
<dbReference type="SUPFAM" id="SSF52096">
    <property type="entry name" value="ClpP/crotonase"/>
    <property type="match status" value="1"/>
</dbReference>
<comment type="caution">
    <text evidence="4">The sequence shown here is derived from an EMBL/GenBank/DDBJ whole genome shotgun (WGS) entry which is preliminary data.</text>
</comment>
<dbReference type="FunFam" id="3.90.226.10:FF:000009">
    <property type="entry name" value="Carnitinyl-CoA dehydratase"/>
    <property type="match status" value="1"/>
</dbReference>
<dbReference type="Pfam" id="PF00378">
    <property type="entry name" value="ECH_1"/>
    <property type="match status" value="1"/>
</dbReference>
<dbReference type="InterPro" id="IPR029045">
    <property type="entry name" value="ClpP/crotonase-like_dom_sf"/>
</dbReference>
<dbReference type="PANTHER" id="PTHR11941">
    <property type="entry name" value="ENOYL-COA HYDRATASE-RELATED"/>
    <property type="match status" value="1"/>
</dbReference>
<dbReference type="PANTHER" id="PTHR11941:SF54">
    <property type="entry name" value="ENOYL-COA HYDRATASE, MITOCHONDRIAL"/>
    <property type="match status" value="1"/>
</dbReference>
<dbReference type="Gene3D" id="3.90.226.10">
    <property type="entry name" value="2-enoyl-CoA Hydratase, Chain A, domain 1"/>
    <property type="match status" value="1"/>
</dbReference>
<dbReference type="Proteomes" id="UP000541109">
    <property type="component" value="Unassembled WGS sequence"/>
</dbReference>
<gene>
    <name evidence="4" type="ORF">H2509_19015</name>
</gene>
<evidence type="ECO:0000256" key="3">
    <source>
        <dbReference type="RuleBase" id="RU003707"/>
    </source>
</evidence>
<comment type="similarity">
    <text evidence="1 3">Belongs to the enoyl-CoA hydratase/isomerase family.</text>
</comment>
<accession>A0A839AJA2</accession>
<name>A0A839AJA2_9HYPH</name>
<dbReference type="CDD" id="cd06558">
    <property type="entry name" value="crotonase-like"/>
    <property type="match status" value="1"/>
</dbReference>
<dbReference type="FunFam" id="1.10.12.10:FF:000001">
    <property type="entry name" value="Probable enoyl-CoA hydratase, mitochondrial"/>
    <property type="match status" value="1"/>
</dbReference>
<protein>
    <submittedName>
        <fullName evidence="4">Enoyl-CoA hydratase/isomerase family protein</fullName>
    </submittedName>
</protein>
<proteinExistence type="inferred from homology"/>
<dbReference type="GO" id="GO:0016836">
    <property type="term" value="F:hydro-lyase activity"/>
    <property type="evidence" value="ECO:0007669"/>
    <property type="project" value="UniProtKB-ARBA"/>
</dbReference>